<evidence type="ECO:0000313" key="3">
    <source>
        <dbReference type="Proteomes" id="UP000183028"/>
    </source>
</evidence>
<dbReference type="EMBL" id="FNYK01000043">
    <property type="protein sequence ID" value="SEJ00123.1"/>
    <property type="molecule type" value="Genomic_DNA"/>
</dbReference>
<dbReference type="AlphaFoldDB" id="A0A1H6V6B2"/>
<dbReference type="PANTHER" id="PTHR40067">
    <property type="entry name" value="UPF0297 PROTEIN YRZL"/>
    <property type="match status" value="1"/>
</dbReference>
<dbReference type="STRING" id="322505.SAMN04487836_10939"/>
<dbReference type="OrthoDB" id="9796303at2"/>
<proteinExistence type="inferred from homology"/>
<dbReference type="NCBIfam" id="NF003997">
    <property type="entry name" value="PRK05473.1"/>
    <property type="match status" value="1"/>
</dbReference>
<dbReference type="GeneID" id="54120896"/>
<dbReference type="Proteomes" id="UP000183028">
    <property type="component" value="Unassembled WGS sequence"/>
</dbReference>
<name>A0A1H6V6B2_9FIRM</name>
<accession>A0A1H6V6B2</accession>
<gene>
    <name evidence="2" type="ORF">SAMN04487834_104311</name>
</gene>
<dbReference type="eggNOG" id="COG4472">
    <property type="taxonomic scope" value="Bacteria"/>
</dbReference>
<organism evidence="2 3">
    <name type="scientific">Sharpea azabuensis</name>
    <dbReference type="NCBI Taxonomy" id="322505"/>
    <lineage>
        <taxon>Bacteria</taxon>
        <taxon>Bacillati</taxon>
        <taxon>Bacillota</taxon>
        <taxon>Erysipelotrichia</taxon>
        <taxon>Erysipelotrichales</taxon>
        <taxon>Coprobacillaceae</taxon>
        <taxon>Sharpea</taxon>
    </lineage>
</organism>
<sequence>MGKDFTQTRVFNSEELKREVIHSNLNTVAQALEERGYNPVHQIAGYLISNDPAYISSHKNARSIIQQIDRDEIIEELVKFYLESE</sequence>
<dbReference type="RefSeq" id="WP_033163508.1">
    <property type="nucleotide sequence ID" value="NZ_CACVPP010000036.1"/>
</dbReference>
<dbReference type="PANTHER" id="PTHR40067:SF1">
    <property type="entry name" value="UPF0297 PROTEIN YRZL"/>
    <property type="match status" value="1"/>
</dbReference>
<comment type="similarity">
    <text evidence="1">Belongs to the UPF0297 family.</text>
</comment>
<protein>
    <submittedName>
        <fullName evidence="2">Uncharacterized protein, UPF0297 family</fullName>
    </submittedName>
</protein>
<dbReference type="InterPro" id="IPR009309">
    <property type="entry name" value="IreB"/>
</dbReference>
<dbReference type="Pfam" id="PF06135">
    <property type="entry name" value="IreB"/>
    <property type="match status" value="1"/>
</dbReference>
<reference evidence="3" key="1">
    <citation type="submission" date="2016-10" db="EMBL/GenBank/DDBJ databases">
        <authorList>
            <person name="Varghese N."/>
        </authorList>
    </citation>
    <scope>NUCLEOTIDE SEQUENCE [LARGE SCALE GENOMIC DNA]</scope>
    <source>
        <strain evidence="3">DSM 20406</strain>
    </source>
</reference>
<evidence type="ECO:0000256" key="1">
    <source>
        <dbReference type="ARBA" id="ARBA00010888"/>
    </source>
</evidence>
<keyword evidence="3" id="KW-1185">Reference proteome</keyword>
<evidence type="ECO:0000313" key="2">
    <source>
        <dbReference type="EMBL" id="SEJ00123.1"/>
    </source>
</evidence>